<reference evidence="14" key="1">
    <citation type="submission" date="2016-10" db="EMBL/GenBank/DDBJ databases">
        <authorList>
            <person name="Varghese N."/>
            <person name="Submissions S."/>
        </authorList>
    </citation>
    <scope>NUCLEOTIDE SEQUENCE [LARGE SCALE GENOMIC DNA]</scope>
    <source>
        <strain evidence="14">DSM 25055</strain>
    </source>
</reference>
<dbReference type="PANTHER" id="PTHR31490:SF88">
    <property type="entry name" value="BETA-XYLANASE"/>
    <property type="match status" value="1"/>
</dbReference>
<evidence type="ECO:0000313" key="13">
    <source>
        <dbReference type="EMBL" id="SEQ93753.1"/>
    </source>
</evidence>
<dbReference type="EMBL" id="FOFD01000003">
    <property type="protein sequence ID" value="SEQ93753.1"/>
    <property type="molecule type" value="Genomic_DNA"/>
</dbReference>
<accession>A0A1H9K4C6</accession>
<evidence type="ECO:0000256" key="7">
    <source>
        <dbReference type="ARBA" id="ARBA00023277"/>
    </source>
</evidence>
<dbReference type="STRING" id="1186196.SAMN04489841_2790"/>
<dbReference type="EC" id="3.2.1.8" evidence="3"/>
<keyword evidence="8 13" id="KW-0326">Glycosidase</keyword>
<gene>
    <name evidence="13" type="ORF">SAMN04489841_2790</name>
</gene>
<organism evidence="13 14">
    <name type="scientific">Natrinema salaciae</name>
    <dbReference type="NCBI Taxonomy" id="1186196"/>
    <lineage>
        <taxon>Archaea</taxon>
        <taxon>Methanobacteriati</taxon>
        <taxon>Methanobacteriota</taxon>
        <taxon>Stenosarchaea group</taxon>
        <taxon>Halobacteria</taxon>
        <taxon>Halobacteriales</taxon>
        <taxon>Natrialbaceae</taxon>
        <taxon>Natrinema</taxon>
    </lineage>
</organism>
<feature type="domain" description="EF-hand" evidence="11">
    <location>
        <begin position="552"/>
        <end position="584"/>
    </location>
</feature>
<evidence type="ECO:0000256" key="3">
    <source>
        <dbReference type="ARBA" id="ARBA00012590"/>
    </source>
</evidence>
<dbReference type="PROSITE" id="PS51318">
    <property type="entry name" value="TAT"/>
    <property type="match status" value="1"/>
</dbReference>
<evidence type="ECO:0000256" key="9">
    <source>
        <dbReference type="ARBA" id="ARBA00023326"/>
    </source>
</evidence>
<keyword evidence="5" id="KW-0732">Signal</keyword>
<dbReference type="PROSITE" id="PS51760">
    <property type="entry name" value="GH10_2"/>
    <property type="match status" value="1"/>
</dbReference>
<dbReference type="PROSITE" id="PS50222">
    <property type="entry name" value="EF_HAND_2"/>
    <property type="match status" value="1"/>
</dbReference>
<evidence type="ECO:0000256" key="4">
    <source>
        <dbReference type="ARBA" id="ARBA00022651"/>
    </source>
</evidence>
<proteinExistence type="inferred from homology"/>
<dbReference type="OrthoDB" id="117332at2157"/>
<evidence type="ECO:0000256" key="6">
    <source>
        <dbReference type="ARBA" id="ARBA00022801"/>
    </source>
</evidence>
<dbReference type="RefSeq" id="WP_090618308.1">
    <property type="nucleotide sequence ID" value="NZ_FOFD01000003.1"/>
</dbReference>
<keyword evidence="6 13" id="KW-0378">Hydrolase</keyword>
<protein>
    <recommendedName>
        <fullName evidence="3">endo-1,4-beta-xylanase</fullName>
        <ecNumber evidence="3">3.2.1.8</ecNumber>
    </recommendedName>
</protein>
<keyword evidence="9" id="KW-0624">Polysaccharide degradation</keyword>
<keyword evidence="4 13" id="KW-0858">Xylan degradation</keyword>
<dbReference type="SMART" id="SM00633">
    <property type="entry name" value="Glyco_10"/>
    <property type="match status" value="1"/>
</dbReference>
<evidence type="ECO:0000256" key="10">
    <source>
        <dbReference type="SAM" id="MobiDB-lite"/>
    </source>
</evidence>
<evidence type="ECO:0000259" key="12">
    <source>
        <dbReference type="PROSITE" id="PS51760"/>
    </source>
</evidence>
<comment type="catalytic activity">
    <reaction evidence="1">
        <text>Endohydrolysis of (1-&gt;4)-beta-D-xylosidic linkages in xylans.</text>
        <dbReference type="EC" id="3.2.1.8"/>
    </reaction>
</comment>
<dbReference type="GO" id="GO:0045493">
    <property type="term" value="P:xylan catabolic process"/>
    <property type="evidence" value="ECO:0007669"/>
    <property type="project" value="UniProtKB-KW"/>
</dbReference>
<dbReference type="PROSITE" id="PS00018">
    <property type="entry name" value="EF_HAND_1"/>
    <property type="match status" value="1"/>
</dbReference>
<keyword evidence="7" id="KW-0119">Carbohydrate metabolism</keyword>
<dbReference type="Proteomes" id="UP000199114">
    <property type="component" value="Unassembled WGS sequence"/>
</dbReference>
<evidence type="ECO:0000259" key="11">
    <source>
        <dbReference type="PROSITE" id="PS50222"/>
    </source>
</evidence>
<evidence type="ECO:0000256" key="5">
    <source>
        <dbReference type="ARBA" id="ARBA00022729"/>
    </source>
</evidence>
<dbReference type="Pfam" id="PF00331">
    <property type="entry name" value="Glyco_hydro_10"/>
    <property type="match status" value="1"/>
</dbReference>
<evidence type="ECO:0000256" key="2">
    <source>
        <dbReference type="ARBA" id="ARBA00007495"/>
    </source>
</evidence>
<dbReference type="GO" id="GO:0031176">
    <property type="term" value="F:endo-1,4-beta-xylanase activity"/>
    <property type="evidence" value="ECO:0007669"/>
    <property type="project" value="UniProtKB-EC"/>
</dbReference>
<dbReference type="InterPro" id="IPR001000">
    <property type="entry name" value="GH10_dom"/>
</dbReference>
<dbReference type="Gene3D" id="3.20.20.80">
    <property type="entry name" value="Glycosidases"/>
    <property type="match status" value="1"/>
</dbReference>
<sequence length="584" mass="64603">MTTNDEARGEHDAPSSRDPQDTDADEYRTTDQHEATSPIDRRDYLRTVGAVGVLGVMGGLAGSATGSAAAQADWETEADRRIAEHRQGSLEVEVVDETGQPVPNADVDVEMAEHDYGFGYVLSANLLLNETEPGHPYRETLKEDFNIVWFGNYHKWRFFEENQEIADQATAWAKDNGLDIRGHVCLWANVDAWAVPGDVVDAMGVDHQSGESGADLDPQHVRDRSFEHVREIIEHYADFEYEGTEYGSVIEEWEVMNEVVHVPGMIRAVNGVPGEQESDDLDPVTAPVLAEWYDHARDVAPEDVGLATNDYNTMEGSLEYARSAYERQIEFLAENGSLDYAGIQSHFGDRDSAVSPEETLDVLDRYAQHGVRLRVTEYDATGDDWSDEEKADFFHDYLKTVFSHDATDAFLVAGGSDAHHWRDDAPFFYEDWTPKPAYHVYQDLVFDEWWTEASGTTDDSGTYATDAFLGVHEVTITVGGESTTEQVSVTDASGTTDLVVTPGTSTSDCEEQGGVQVGEHCARDPDDDSLYEDVNGDGQTTHGDVNALFENLDSDDIQGNADAFDFDGNGRIGFSDVISLLRDI</sequence>
<dbReference type="InterPro" id="IPR006311">
    <property type="entry name" value="TAT_signal"/>
</dbReference>
<feature type="domain" description="GH10" evidence="12">
    <location>
        <begin position="129"/>
        <end position="444"/>
    </location>
</feature>
<dbReference type="GO" id="GO:0005509">
    <property type="term" value="F:calcium ion binding"/>
    <property type="evidence" value="ECO:0007669"/>
    <property type="project" value="InterPro"/>
</dbReference>
<keyword evidence="14" id="KW-1185">Reference proteome</keyword>
<feature type="region of interest" description="Disordered" evidence="10">
    <location>
        <begin position="1"/>
        <end position="41"/>
    </location>
</feature>
<name>A0A1H9K4C6_9EURY</name>
<evidence type="ECO:0000256" key="8">
    <source>
        <dbReference type="ARBA" id="ARBA00023295"/>
    </source>
</evidence>
<dbReference type="PANTHER" id="PTHR31490">
    <property type="entry name" value="GLYCOSYL HYDROLASE"/>
    <property type="match status" value="1"/>
</dbReference>
<evidence type="ECO:0000256" key="1">
    <source>
        <dbReference type="ARBA" id="ARBA00000681"/>
    </source>
</evidence>
<dbReference type="InterPro" id="IPR002048">
    <property type="entry name" value="EF_hand_dom"/>
</dbReference>
<dbReference type="InterPro" id="IPR017853">
    <property type="entry name" value="GH"/>
</dbReference>
<dbReference type="AlphaFoldDB" id="A0A1H9K4C6"/>
<comment type="similarity">
    <text evidence="2">Belongs to the glycosyl hydrolase 10 (cellulase F) family.</text>
</comment>
<dbReference type="InterPro" id="IPR018247">
    <property type="entry name" value="EF_Hand_1_Ca_BS"/>
</dbReference>
<dbReference type="SUPFAM" id="SSF51445">
    <property type="entry name" value="(Trans)glycosidases"/>
    <property type="match status" value="1"/>
</dbReference>
<evidence type="ECO:0000313" key="14">
    <source>
        <dbReference type="Proteomes" id="UP000199114"/>
    </source>
</evidence>
<dbReference type="InterPro" id="IPR044846">
    <property type="entry name" value="GH10"/>
</dbReference>